<gene>
    <name evidence="2" type="ORF">CCR87_07765</name>
</gene>
<protein>
    <submittedName>
        <fullName evidence="2">Uncharacterized protein</fullName>
    </submittedName>
</protein>
<comment type="caution">
    <text evidence="2">The sequence shown here is derived from an EMBL/GenBank/DDBJ whole genome shotgun (WGS) entry which is preliminary data.</text>
</comment>
<reference evidence="2" key="2">
    <citation type="journal article" date="2020" name="Microorganisms">
        <title>Osmotic Adaptation and Compatible Solute Biosynthesis of Phototrophic Bacteria as Revealed from Genome Analyses.</title>
        <authorList>
            <person name="Imhoff J.F."/>
            <person name="Rahn T."/>
            <person name="Kunzel S."/>
            <person name="Keller A."/>
            <person name="Neulinger S.C."/>
        </authorList>
    </citation>
    <scope>NUCLEOTIDE SEQUENCE</scope>
    <source>
        <strain evidence="2">LMG 28126</strain>
    </source>
</reference>
<proteinExistence type="predicted"/>
<keyword evidence="3" id="KW-1185">Reference proteome</keyword>
<organism evidence="2 3">
    <name type="scientific">Rhodobaculum claviforme</name>
    <dbReference type="NCBI Taxonomy" id="1549854"/>
    <lineage>
        <taxon>Bacteria</taxon>
        <taxon>Pseudomonadati</taxon>
        <taxon>Pseudomonadota</taxon>
        <taxon>Alphaproteobacteria</taxon>
        <taxon>Rhodobacterales</taxon>
        <taxon>Paracoccaceae</taxon>
        <taxon>Rhodobaculum</taxon>
    </lineage>
</organism>
<name>A0A934TKF0_9RHOB</name>
<dbReference type="EMBL" id="NHSD01000222">
    <property type="protein sequence ID" value="MBK5927233.1"/>
    <property type="molecule type" value="Genomic_DNA"/>
</dbReference>
<feature type="region of interest" description="Disordered" evidence="1">
    <location>
        <begin position="77"/>
        <end position="112"/>
    </location>
</feature>
<evidence type="ECO:0000313" key="3">
    <source>
        <dbReference type="Proteomes" id="UP000706333"/>
    </source>
</evidence>
<dbReference type="AlphaFoldDB" id="A0A934TKF0"/>
<evidence type="ECO:0000256" key="1">
    <source>
        <dbReference type="SAM" id="MobiDB-lite"/>
    </source>
</evidence>
<reference evidence="2" key="1">
    <citation type="submission" date="2017-05" db="EMBL/GenBank/DDBJ databases">
        <authorList>
            <person name="Imhoff J.F."/>
            <person name="Rahn T."/>
            <person name="Kuenzel S."/>
            <person name="Neulinger S.C."/>
        </authorList>
    </citation>
    <scope>NUCLEOTIDE SEQUENCE</scope>
    <source>
        <strain evidence="2">LMG 28126</strain>
    </source>
</reference>
<dbReference type="Proteomes" id="UP000706333">
    <property type="component" value="Unassembled WGS sequence"/>
</dbReference>
<sequence length="112" mass="11615">MEIVLTSLMNNDKGMTVSSAASAVQTPFCSHSGALKRIALLREAGLLVAGPGRKRSEVTLRVSEAFAQELMEALGRHWGAPSEVAQPTPNGDARPSGRAAAGDTRVANGVST</sequence>
<accession>A0A934TKF0</accession>
<evidence type="ECO:0000313" key="2">
    <source>
        <dbReference type="EMBL" id="MBK5927233.1"/>
    </source>
</evidence>